<dbReference type="STRING" id="1344416.A0A139AGI7"/>
<evidence type="ECO:0000313" key="8">
    <source>
        <dbReference type="Proteomes" id="UP000070544"/>
    </source>
</evidence>
<feature type="domain" description="Major facilitator superfamily (MFS) profile" evidence="6">
    <location>
        <begin position="33"/>
        <end position="449"/>
    </location>
</feature>
<dbReference type="OrthoDB" id="2985014at2759"/>
<evidence type="ECO:0000259" key="6">
    <source>
        <dbReference type="PROSITE" id="PS50850"/>
    </source>
</evidence>
<name>A0A139AGI7_GONPJ</name>
<evidence type="ECO:0000256" key="4">
    <source>
        <dbReference type="ARBA" id="ARBA00022989"/>
    </source>
</evidence>
<dbReference type="InterPro" id="IPR036259">
    <property type="entry name" value="MFS_trans_sf"/>
</dbReference>
<dbReference type="Gene3D" id="1.20.1250.20">
    <property type="entry name" value="MFS general substrate transporter like domains"/>
    <property type="match status" value="2"/>
</dbReference>
<keyword evidence="5" id="KW-0472">Membrane</keyword>
<evidence type="ECO:0000256" key="1">
    <source>
        <dbReference type="ARBA" id="ARBA00004141"/>
    </source>
</evidence>
<sequence>MEKDTEKTENESSPVTWSKDEETAAMRKIDYRIVPWLMLCYTALNIDRGNISNAAIMNAETPTHTLSSQLGLVNNQFNWALSAFFFGYVAFEIPSNLMITRFNPSRWIARIMTTWGICAALMGATTNFAGLVAVRVAIGSMEAGYSPGTAFYLTFWYKKYEVSSRWAYMYGGAGVISSFGGLIAYAVANMDGVGGLAGWRWLFILEGLASALVGVGTWFILPDYPQTAKFLTEREKEIIIGRLPPTGPSMLAKKMEMSEVLDAFRDWRMYAFGIGCTMQFTTAYAIAYFLPTVIKLMGFSSTTAQLLTVAPSLVGSFWIFFINWSSDRFQEKGYHGAACLIPPIIGYFLLANIQTQLSPYQRYGLLFLTSVCNGVVPILIGFSTITTKGASRTALRSAFTIACGNIGGAVGSQVYQPDDAPLYVRGHYINGSLLIAVLVLLLFLKFSIEREGEFVGAKANITVIERGGIVLDNEKLIEADRVIHSSS</sequence>
<evidence type="ECO:0000313" key="7">
    <source>
        <dbReference type="EMBL" id="KXS15942.1"/>
    </source>
</evidence>
<comment type="subcellular location">
    <subcellularLocation>
        <location evidence="1">Membrane</location>
        <topology evidence="1">Multi-pass membrane protein</topology>
    </subcellularLocation>
</comment>
<dbReference type="InterPro" id="IPR020846">
    <property type="entry name" value="MFS_dom"/>
</dbReference>
<dbReference type="SUPFAM" id="SSF103473">
    <property type="entry name" value="MFS general substrate transporter"/>
    <property type="match status" value="1"/>
</dbReference>
<reference evidence="7 8" key="1">
    <citation type="journal article" date="2015" name="Genome Biol. Evol.">
        <title>Phylogenomic analyses indicate that early fungi evolved digesting cell walls of algal ancestors of land plants.</title>
        <authorList>
            <person name="Chang Y."/>
            <person name="Wang S."/>
            <person name="Sekimoto S."/>
            <person name="Aerts A.L."/>
            <person name="Choi C."/>
            <person name="Clum A."/>
            <person name="LaButti K.M."/>
            <person name="Lindquist E.A."/>
            <person name="Yee Ngan C."/>
            <person name="Ohm R.A."/>
            <person name="Salamov A.A."/>
            <person name="Grigoriev I.V."/>
            <person name="Spatafora J.W."/>
            <person name="Berbee M.L."/>
        </authorList>
    </citation>
    <scope>NUCLEOTIDE SEQUENCE [LARGE SCALE GENOMIC DNA]</scope>
    <source>
        <strain evidence="7 8">JEL478</strain>
    </source>
</reference>
<organism evidence="7 8">
    <name type="scientific">Gonapodya prolifera (strain JEL478)</name>
    <name type="common">Monoblepharis prolifera</name>
    <dbReference type="NCBI Taxonomy" id="1344416"/>
    <lineage>
        <taxon>Eukaryota</taxon>
        <taxon>Fungi</taxon>
        <taxon>Fungi incertae sedis</taxon>
        <taxon>Chytridiomycota</taxon>
        <taxon>Chytridiomycota incertae sedis</taxon>
        <taxon>Monoblepharidomycetes</taxon>
        <taxon>Monoblepharidales</taxon>
        <taxon>Gonapodyaceae</taxon>
        <taxon>Gonapodya</taxon>
    </lineage>
</organism>
<dbReference type="PANTHER" id="PTHR43791">
    <property type="entry name" value="PERMEASE-RELATED"/>
    <property type="match status" value="1"/>
</dbReference>
<evidence type="ECO:0000256" key="3">
    <source>
        <dbReference type="ARBA" id="ARBA00022692"/>
    </source>
</evidence>
<gene>
    <name evidence="7" type="ORF">M427DRAFT_123234</name>
</gene>
<keyword evidence="8" id="KW-1185">Reference proteome</keyword>
<keyword evidence="3" id="KW-0812">Transmembrane</keyword>
<dbReference type="GO" id="GO:0016020">
    <property type="term" value="C:membrane"/>
    <property type="evidence" value="ECO:0007669"/>
    <property type="project" value="UniProtKB-SubCell"/>
</dbReference>
<dbReference type="FunFam" id="1.20.1250.20:FF:000057">
    <property type="entry name" value="MFS general substrate transporter"/>
    <property type="match status" value="1"/>
</dbReference>
<dbReference type="GO" id="GO:0022857">
    <property type="term" value="F:transmembrane transporter activity"/>
    <property type="evidence" value="ECO:0007669"/>
    <property type="project" value="InterPro"/>
</dbReference>
<proteinExistence type="predicted"/>
<protein>
    <submittedName>
        <fullName evidence="7">MFS general substrate transporter</fullName>
    </submittedName>
</protein>
<dbReference type="PANTHER" id="PTHR43791:SF36">
    <property type="entry name" value="TRANSPORTER, PUTATIVE (AFU_ORTHOLOGUE AFUA_6G08340)-RELATED"/>
    <property type="match status" value="1"/>
</dbReference>
<dbReference type="EMBL" id="KQ965758">
    <property type="protein sequence ID" value="KXS15942.1"/>
    <property type="molecule type" value="Genomic_DNA"/>
</dbReference>
<evidence type="ECO:0000256" key="5">
    <source>
        <dbReference type="ARBA" id="ARBA00023136"/>
    </source>
</evidence>
<dbReference type="Pfam" id="PF07690">
    <property type="entry name" value="MFS_1"/>
    <property type="match status" value="1"/>
</dbReference>
<dbReference type="PROSITE" id="PS50850">
    <property type="entry name" value="MFS"/>
    <property type="match status" value="1"/>
</dbReference>
<accession>A0A139AGI7</accession>
<keyword evidence="2" id="KW-0813">Transport</keyword>
<dbReference type="AlphaFoldDB" id="A0A139AGI7"/>
<keyword evidence="4" id="KW-1133">Transmembrane helix</keyword>
<dbReference type="InterPro" id="IPR011701">
    <property type="entry name" value="MFS"/>
</dbReference>
<dbReference type="Proteomes" id="UP000070544">
    <property type="component" value="Unassembled WGS sequence"/>
</dbReference>
<evidence type="ECO:0000256" key="2">
    <source>
        <dbReference type="ARBA" id="ARBA00022448"/>
    </source>
</evidence>